<dbReference type="Pfam" id="PF13400">
    <property type="entry name" value="Tad"/>
    <property type="match status" value="1"/>
</dbReference>
<sequence>MGINWQSLTNRQPPVRVERGSGTVLALAGMAVLLAVGGLLLILGWGLNEKQELQDSADLAALSGAHAYRAVGTERAACDAARHAAKDREMTCFVDRSRVSVVIRSPVDAFGFHLQARARAGPRNPIDPALLP</sequence>
<keyword evidence="1" id="KW-0472">Membrane</keyword>
<keyword evidence="4" id="KW-1185">Reference proteome</keyword>
<name>D7BL61_ARCHD</name>
<evidence type="ECO:0000259" key="2">
    <source>
        <dbReference type="Pfam" id="PF13400"/>
    </source>
</evidence>
<protein>
    <recommendedName>
        <fullName evidence="2">Putative Flp pilus-assembly TadG-like N-terminal domain-containing protein</fullName>
    </recommendedName>
</protein>
<dbReference type="EMBL" id="CP002045">
    <property type="protein sequence ID" value="ADH93391.1"/>
    <property type="molecule type" value="Genomic_DNA"/>
</dbReference>
<proteinExistence type="predicted"/>
<reference evidence="3 4" key="1">
    <citation type="journal article" date="2010" name="Stand. Genomic Sci.">
        <title>Complete genome sequence of Arcanobacterium haemolyticum type strain (11018).</title>
        <authorList>
            <person name="Yasawong M."/>
            <person name="Teshima H."/>
            <person name="Lapidus A."/>
            <person name="Nolan M."/>
            <person name="Lucas S."/>
            <person name="Glavina Del Rio T."/>
            <person name="Tice H."/>
            <person name="Cheng J."/>
            <person name="Bruce D."/>
            <person name="Detter C."/>
            <person name="Tapia R."/>
            <person name="Han C."/>
            <person name="Goodwin L."/>
            <person name="Pitluck S."/>
            <person name="Liolios K."/>
            <person name="Ivanova N."/>
            <person name="Mavromatis K."/>
            <person name="Mikhailova N."/>
            <person name="Pati A."/>
            <person name="Chen A."/>
            <person name="Palaniappan K."/>
            <person name="Land M."/>
            <person name="Hauser L."/>
            <person name="Chang Y."/>
            <person name="Jeffries C."/>
            <person name="Rohde M."/>
            <person name="Sikorski J."/>
            <person name="Pukall R."/>
            <person name="Goker M."/>
            <person name="Woyke T."/>
            <person name="Bristow J."/>
            <person name="Eisen J."/>
            <person name="Markowitz V."/>
            <person name="Hugenholtz P."/>
            <person name="Kyrpides N."/>
            <person name="Klenk H."/>
        </authorList>
    </citation>
    <scope>NUCLEOTIDE SEQUENCE [LARGE SCALE GENOMIC DNA]</scope>
    <source>
        <strain evidence="4">ATCC 9345 / DSM 20595 / CCUG 17215 / LMG 16163 / NBRC 15585 / NCTC 8452 / 11018</strain>
    </source>
</reference>
<keyword evidence="1" id="KW-0812">Transmembrane</keyword>
<dbReference type="InterPro" id="IPR021202">
    <property type="entry name" value="Rv3654c-like"/>
</dbReference>
<dbReference type="HOGENOM" id="CLU_1912705_0_0_11"/>
<organism evidence="3 4">
    <name type="scientific">Arcanobacterium haemolyticum (strain ATCC 9345 / DSM 20595 / CCM 5947 / CCUG 17215 / LMG 16163 / NBRC 15585 / NCTC 8452 / 11018)</name>
    <dbReference type="NCBI Taxonomy" id="644284"/>
    <lineage>
        <taxon>Bacteria</taxon>
        <taxon>Bacillati</taxon>
        <taxon>Actinomycetota</taxon>
        <taxon>Actinomycetes</taxon>
        <taxon>Actinomycetales</taxon>
        <taxon>Actinomycetaceae</taxon>
        <taxon>Arcanobacterium</taxon>
    </lineage>
</organism>
<dbReference type="NCBIfam" id="TIGR03816">
    <property type="entry name" value="tadE_like_DECH"/>
    <property type="match status" value="1"/>
</dbReference>
<dbReference type="InterPro" id="IPR028087">
    <property type="entry name" value="Tad_N"/>
</dbReference>
<evidence type="ECO:0000256" key="1">
    <source>
        <dbReference type="SAM" id="Phobius"/>
    </source>
</evidence>
<feature type="transmembrane region" description="Helical" evidence="1">
    <location>
        <begin position="24"/>
        <end position="47"/>
    </location>
</feature>
<dbReference type="RefSeq" id="WP_013170877.1">
    <property type="nucleotide sequence ID" value="NC_014218.1"/>
</dbReference>
<gene>
    <name evidence="3" type="ordered locus">Arch_1709</name>
</gene>
<dbReference type="AlphaFoldDB" id="D7BL61"/>
<dbReference type="STRING" id="644284.Arch_1709"/>
<dbReference type="KEGG" id="ahe:Arch_1709"/>
<evidence type="ECO:0000313" key="4">
    <source>
        <dbReference type="Proteomes" id="UP000000376"/>
    </source>
</evidence>
<feature type="domain" description="Putative Flp pilus-assembly TadG-like N-terminal" evidence="2">
    <location>
        <begin position="20"/>
        <end position="66"/>
    </location>
</feature>
<accession>D7BL61</accession>
<evidence type="ECO:0000313" key="3">
    <source>
        <dbReference type="EMBL" id="ADH93391.1"/>
    </source>
</evidence>
<keyword evidence="1" id="KW-1133">Transmembrane helix</keyword>
<dbReference type="Proteomes" id="UP000000376">
    <property type="component" value="Chromosome"/>
</dbReference>